<reference evidence="8 9" key="1">
    <citation type="submission" date="2019-07" db="EMBL/GenBank/DDBJ databases">
        <title>Whole genome shotgun sequence of Alkalibacterium kapii NBRC 103247.</title>
        <authorList>
            <person name="Hosoyama A."/>
            <person name="Uohara A."/>
            <person name="Ohji S."/>
            <person name="Ichikawa N."/>
        </authorList>
    </citation>
    <scope>NUCLEOTIDE SEQUENCE [LARGE SCALE GENOMIC DNA]</scope>
    <source>
        <strain evidence="8 9">NBRC 103247</strain>
    </source>
</reference>
<dbReference type="EMBL" id="BJUY01000027">
    <property type="protein sequence ID" value="GEK92043.1"/>
    <property type="molecule type" value="Genomic_DNA"/>
</dbReference>
<dbReference type="GO" id="GO:0030170">
    <property type="term" value="F:pyridoxal phosphate binding"/>
    <property type="evidence" value="ECO:0007669"/>
    <property type="project" value="InterPro"/>
</dbReference>
<evidence type="ECO:0000256" key="1">
    <source>
        <dbReference type="ARBA" id="ARBA00005384"/>
    </source>
</evidence>
<proteinExistence type="inferred from homology"/>
<evidence type="ECO:0000313" key="8">
    <source>
        <dbReference type="EMBL" id="GEK92043.1"/>
    </source>
</evidence>
<dbReference type="InterPro" id="IPR036390">
    <property type="entry name" value="WH_DNA-bd_sf"/>
</dbReference>
<protein>
    <submittedName>
        <fullName evidence="8">GntR family transcriptional regulator</fullName>
    </submittedName>
</protein>
<evidence type="ECO:0000256" key="5">
    <source>
        <dbReference type="ARBA" id="ARBA00023125"/>
    </source>
</evidence>
<dbReference type="Proteomes" id="UP000321662">
    <property type="component" value="Unassembled WGS sequence"/>
</dbReference>
<evidence type="ECO:0000256" key="2">
    <source>
        <dbReference type="ARBA" id="ARBA00022576"/>
    </source>
</evidence>
<dbReference type="PANTHER" id="PTHR46577:SF2">
    <property type="entry name" value="TRANSCRIPTIONAL REGULATORY PROTEIN"/>
    <property type="match status" value="1"/>
</dbReference>
<keyword evidence="3" id="KW-0663">Pyridoxal phosphate</keyword>
<evidence type="ECO:0000313" key="9">
    <source>
        <dbReference type="Proteomes" id="UP000321662"/>
    </source>
</evidence>
<dbReference type="InterPro" id="IPR015424">
    <property type="entry name" value="PyrdxlP-dep_Trfase"/>
</dbReference>
<dbReference type="CDD" id="cd07377">
    <property type="entry name" value="WHTH_GntR"/>
    <property type="match status" value="1"/>
</dbReference>
<dbReference type="Pfam" id="PF00155">
    <property type="entry name" value="Aminotran_1_2"/>
    <property type="match status" value="1"/>
</dbReference>
<dbReference type="PANTHER" id="PTHR46577">
    <property type="entry name" value="HTH-TYPE TRANSCRIPTIONAL REGULATORY PROTEIN GABR"/>
    <property type="match status" value="1"/>
</dbReference>
<dbReference type="Gene3D" id="3.40.640.10">
    <property type="entry name" value="Type I PLP-dependent aspartate aminotransferase-like (Major domain)"/>
    <property type="match status" value="1"/>
</dbReference>
<keyword evidence="6" id="KW-0804">Transcription</keyword>
<dbReference type="CDD" id="cd00609">
    <property type="entry name" value="AAT_like"/>
    <property type="match status" value="1"/>
</dbReference>
<keyword evidence="2" id="KW-0032">Aminotransferase</keyword>
<dbReference type="SUPFAM" id="SSF53383">
    <property type="entry name" value="PLP-dependent transferases"/>
    <property type="match status" value="1"/>
</dbReference>
<evidence type="ECO:0000256" key="3">
    <source>
        <dbReference type="ARBA" id="ARBA00022898"/>
    </source>
</evidence>
<keyword evidence="9" id="KW-1185">Reference proteome</keyword>
<dbReference type="InterPro" id="IPR036388">
    <property type="entry name" value="WH-like_DNA-bd_sf"/>
</dbReference>
<gene>
    <name evidence="8" type="ORF">AKA01nite_16650</name>
</gene>
<comment type="similarity">
    <text evidence="1">In the C-terminal section; belongs to the class-I pyridoxal-phosphate-dependent aminotransferase family.</text>
</comment>
<dbReference type="SMART" id="SM00345">
    <property type="entry name" value="HTH_GNTR"/>
    <property type="match status" value="1"/>
</dbReference>
<accession>A0A511AXJ8</accession>
<keyword evidence="2" id="KW-0808">Transferase</keyword>
<dbReference type="RefSeq" id="WP_146924845.1">
    <property type="nucleotide sequence ID" value="NZ_BJUY01000027.1"/>
</dbReference>
<keyword evidence="5" id="KW-0238">DNA-binding</keyword>
<dbReference type="Gene3D" id="1.10.10.10">
    <property type="entry name" value="Winged helix-like DNA-binding domain superfamily/Winged helix DNA-binding domain"/>
    <property type="match status" value="1"/>
</dbReference>
<dbReference type="PRINTS" id="PR00035">
    <property type="entry name" value="HTHGNTR"/>
</dbReference>
<dbReference type="GO" id="GO:0003700">
    <property type="term" value="F:DNA-binding transcription factor activity"/>
    <property type="evidence" value="ECO:0007669"/>
    <property type="project" value="InterPro"/>
</dbReference>
<dbReference type="GO" id="GO:0008483">
    <property type="term" value="F:transaminase activity"/>
    <property type="evidence" value="ECO:0007669"/>
    <property type="project" value="UniProtKB-KW"/>
</dbReference>
<dbReference type="InterPro" id="IPR015421">
    <property type="entry name" value="PyrdxlP-dep_Trfase_major"/>
</dbReference>
<name>A0A511AXJ8_9LACT</name>
<evidence type="ECO:0000259" key="7">
    <source>
        <dbReference type="PROSITE" id="PS50949"/>
    </source>
</evidence>
<keyword evidence="4" id="KW-0805">Transcription regulation</keyword>
<comment type="caution">
    <text evidence="8">The sequence shown here is derived from an EMBL/GenBank/DDBJ whole genome shotgun (WGS) entry which is preliminary data.</text>
</comment>
<dbReference type="InterPro" id="IPR051446">
    <property type="entry name" value="HTH_trans_reg/aminotransferase"/>
</dbReference>
<evidence type="ECO:0000256" key="4">
    <source>
        <dbReference type="ARBA" id="ARBA00023015"/>
    </source>
</evidence>
<dbReference type="InterPro" id="IPR000524">
    <property type="entry name" value="Tscrpt_reg_HTH_GntR"/>
</dbReference>
<dbReference type="InterPro" id="IPR004839">
    <property type="entry name" value="Aminotransferase_I/II_large"/>
</dbReference>
<dbReference type="Pfam" id="PF00392">
    <property type="entry name" value="GntR"/>
    <property type="match status" value="1"/>
</dbReference>
<dbReference type="GO" id="GO:0003677">
    <property type="term" value="F:DNA binding"/>
    <property type="evidence" value="ECO:0007669"/>
    <property type="project" value="UniProtKB-KW"/>
</dbReference>
<evidence type="ECO:0000256" key="6">
    <source>
        <dbReference type="ARBA" id="ARBA00023163"/>
    </source>
</evidence>
<organism evidence="8 9">
    <name type="scientific">Alkalibacterium kapii</name>
    <dbReference type="NCBI Taxonomy" id="426704"/>
    <lineage>
        <taxon>Bacteria</taxon>
        <taxon>Bacillati</taxon>
        <taxon>Bacillota</taxon>
        <taxon>Bacilli</taxon>
        <taxon>Lactobacillales</taxon>
        <taxon>Carnobacteriaceae</taxon>
        <taxon>Alkalibacterium</taxon>
    </lineage>
</organism>
<dbReference type="OrthoDB" id="9802328at2"/>
<dbReference type="SUPFAM" id="SSF46785">
    <property type="entry name" value="Winged helix' DNA-binding domain"/>
    <property type="match status" value="1"/>
</dbReference>
<feature type="domain" description="HTH gntR-type" evidence="7">
    <location>
        <begin position="12"/>
        <end position="80"/>
    </location>
</feature>
<sequence length="474" mass="53806">MHKWYISQNRARPLYQEIMLMIEEKITSGELTAGQRLPSERKLALILEVNRSTVIRSMEELTAQGILIRKKGSGTYINPNKWGLQTKPLINWGSSSLLNDTIKRKSIYEEAVEKHRAHISENLLDLSKGVLPSDLLPELTAPQLSWKELVKQEKNQSSRNTGIQSLKESVQAYLEKTYEMTVPLEEIMITSGTQNALFLISQGLLKPGDAIGIEAPSYFYFLRLFQAAGLRIVPIPMDADGMTVTGLREASLKHPLKMVFLNPIFQNPTGRVMSQERKAEILDYCLLKRIPIVEDDAYGGLSFAPSIDNSPLKKMDQNEQVIYLGTLSKLAGHHLRIGWMIGPPGVLKNLADIRLQTDAELSFLPQFIADHFLRTEVDAHQQKITTELQKRARSMEQWLRAEFGDAIDFQPAKGGFHLYCRFPGKTKEEVDEILLDLLKKNVIVSEGQKFGDQTNGFRLSFMNFRENFFDPSLK</sequence>
<dbReference type="PROSITE" id="PS50949">
    <property type="entry name" value="HTH_GNTR"/>
    <property type="match status" value="1"/>
</dbReference>
<dbReference type="AlphaFoldDB" id="A0A511AXJ8"/>